<protein>
    <recommendedName>
        <fullName evidence="4">Yeast cell wall synthesis Kre9/Knh1-like N-terminal domain-containing protein</fullName>
    </recommendedName>
</protein>
<evidence type="ECO:0000256" key="2">
    <source>
        <dbReference type="SAM" id="MobiDB-lite"/>
    </source>
</evidence>
<evidence type="ECO:0000256" key="1">
    <source>
        <dbReference type="ARBA" id="ARBA00022729"/>
    </source>
</evidence>
<evidence type="ECO:0000313" key="5">
    <source>
        <dbReference type="EMBL" id="KAG2201357.1"/>
    </source>
</evidence>
<gene>
    <name evidence="5" type="ORF">INT47_001445</name>
</gene>
<organism evidence="5 6">
    <name type="scientific">Mucor saturninus</name>
    <dbReference type="NCBI Taxonomy" id="64648"/>
    <lineage>
        <taxon>Eukaryota</taxon>
        <taxon>Fungi</taxon>
        <taxon>Fungi incertae sedis</taxon>
        <taxon>Mucoromycota</taxon>
        <taxon>Mucoromycotina</taxon>
        <taxon>Mucoromycetes</taxon>
        <taxon>Mucorales</taxon>
        <taxon>Mucorineae</taxon>
        <taxon>Mucoraceae</taxon>
        <taxon>Mucor</taxon>
    </lineage>
</organism>
<dbReference type="AlphaFoldDB" id="A0A8H7QZY2"/>
<evidence type="ECO:0000259" key="4">
    <source>
        <dbReference type="Pfam" id="PF10342"/>
    </source>
</evidence>
<keyword evidence="6" id="KW-1185">Reference proteome</keyword>
<dbReference type="Proteomes" id="UP000603453">
    <property type="component" value="Unassembled WGS sequence"/>
</dbReference>
<feature type="compositionally biased region" description="Polar residues" evidence="2">
    <location>
        <begin position="44"/>
        <end position="88"/>
    </location>
</feature>
<accession>A0A8H7QZY2</accession>
<feature type="chain" id="PRO_5034726248" description="Yeast cell wall synthesis Kre9/Knh1-like N-terminal domain-containing protein" evidence="3">
    <location>
        <begin position="20"/>
        <end position="194"/>
    </location>
</feature>
<name>A0A8H7QZY2_9FUNG</name>
<dbReference type="EMBL" id="JAEPRD010000072">
    <property type="protein sequence ID" value="KAG2201357.1"/>
    <property type="molecule type" value="Genomic_DNA"/>
</dbReference>
<sequence>MKSSLFYTIVLASVAAVCAAPASMSDMNPSNGPQSIQVVAMEQGASSTVRPNSVTSQTSMDNQSSMANQGTSVSTSSTPMVKTASQTSDLPDEGYVTFLITSPTKSDTLVKGTTTTIQWINGVEGPFTINVLTGKSAASMQRTSVSLKADGSTGSLDWTVDKRLPAGTYSFQFVYTSNGQRQVTYSDQFQIANA</sequence>
<evidence type="ECO:0000313" key="6">
    <source>
        <dbReference type="Proteomes" id="UP000603453"/>
    </source>
</evidence>
<keyword evidence="1 3" id="KW-0732">Signal</keyword>
<dbReference type="OrthoDB" id="2280023at2759"/>
<dbReference type="Pfam" id="PF10342">
    <property type="entry name" value="Kre9_KNH"/>
    <property type="match status" value="1"/>
</dbReference>
<feature type="region of interest" description="Disordered" evidence="2">
    <location>
        <begin position="43"/>
        <end position="88"/>
    </location>
</feature>
<evidence type="ECO:0000256" key="3">
    <source>
        <dbReference type="SAM" id="SignalP"/>
    </source>
</evidence>
<feature type="domain" description="Yeast cell wall synthesis Kre9/Knh1-like N-terminal" evidence="4">
    <location>
        <begin position="102"/>
        <end position="191"/>
    </location>
</feature>
<dbReference type="InterPro" id="IPR018466">
    <property type="entry name" value="Kre9/Knh1-like_N"/>
</dbReference>
<reference evidence="5" key="1">
    <citation type="submission" date="2020-12" db="EMBL/GenBank/DDBJ databases">
        <title>Metabolic potential, ecology and presence of endohyphal bacteria is reflected in genomic diversity of Mucoromycotina.</title>
        <authorList>
            <person name="Muszewska A."/>
            <person name="Okrasinska A."/>
            <person name="Steczkiewicz K."/>
            <person name="Drgas O."/>
            <person name="Orlowska M."/>
            <person name="Perlinska-Lenart U."/>
            <person name="Aleksandrzak-Piekarczyk T."/>
            <person name="Szatraj K."/>
            <person name="Zielenkiewicz U."/>
            <person name="Pilsyk S."/>
            <person name="Malc E."/>
            <person name="Mieczkowski P."/>
            <person name="Kruszewska J.S."/>
            <person name="Biernat P."/>
            <person name="Pawlowska J."/>
        </authorList>
    </citation>
    <scope>NUCLEOTIDE SEQUENCE</scope>
    <source>
        <strain evidence="5">WA0000017839</strain>
    </source>
</reference>
<comment type="caution">
    <text evidence="5">The sequence shown here is derived from an EMBL/GenBank/DDBJ whole genome shotgun (WGS) entry which is preliminary data.</text>
</comment>
<feature type="signal peptide" evidence="3">
    <location>
        <begin position="1"/>
        <end position="19"/>
    </location>
</feature>
<proteinExistence type="predicted"/>